<dbReference type="PANTHER" id="PTHR30573">
    <property type="entry name" value="QUINOLINATE SYNTHETASE A"/>
    <property type="match status" value="1"/>
</dbReference>
<keyword evidence="8 9" id="KW-0411">Iron-sulfur</keyword>
<dbReference type="EMBL" id="CP061171">
    <property type="protein sequence ID" value="QNR84205.1"/>
    <property type="molecule type" value="Genomic_DNA"/>
</dbReference>
<feature type="binding site" evidence="9">
    <location>
        <position position="43"/>
    </location>
    <ligand>
        <name>iminosuccinate</name>
        <dbReference type="ChEBI" id="CHEBI:77875"/>
    </ligand>
</feature>
<evidence type="ECO:0000256" key="6">
    <source>
        <dbReference type="ARBA" id="ARBA00022723"/>
    </source>
</evidence>
<evidence type="ECO:0000256" key="1">
    <source>
        <dbReference type="ARBA" id="ARBA00005065"/>
    </source>
</evidence>
<feature type="binding site" evidence="9">
    <location>
        <position position="284"/>
    </location>
    <ligand>
        <name>[4Fe-4S] cluster</name>
        <dbReference type="ChEBI" id="CHEBI:49883"/>
    </ligand>
</feature>
<feature type="binding site" evidence="9">
    <location>
        <position position="60"/>
    </location>
    <ligand>
        <name>iminosuccinate</name>
        <dbReference type="ChEBI" id="CHEBI:77875"/>
    </ligand>
</feature>
<organism evidence="10 11">
    <name type="scientific">Pedobacter riviphilus</name>
    <dbReference type="NCBI Taxonomy" id="2766984"/>
    <lineage>
        <taxon>Bacteria</taxon>
        <taxon>Pseudomonadati</taxon>
        <taxon>Bacteroidota</taxon>
        <taxon>Sphingobacteriia</taxon>
        <taxon>Sphingobacteriales</taxon>
        <taxon>Sphingobacteriaceae</taxon>
        <taxon>Pedobacter</taxon>
    </lineage>
</organism>
<feature type="binding site" evidence="9">
    <location>
        <position position="234"/>
    </location>
    <ligand>
        <name>iminosuccinate</name>
        <dbReference type="ChEBI" id="CHEBI:77875"/>
    </ligand>
</feature>
<dbReference type="Proteomes" id="UP000516439">
    <property type="component" value="Chromosome"/>
</dbReference>
<evidence type="ECO:0000313" key="10">
    <source>
        <dbReference type="EMBL" id="QNR84205.1"/>
    </source>
</evidence>
<protein>
    <recommendedName>
        <fullName evidence="2 9">Quinolinate synthase</fullName>
        <ecNumber evidence="2 9">2.5.1.72</ecNumber>
    </recommendedName>
</protein>
<keyword evidence="5 9" id="KW-0808">Transferase</keyword>
<feature type="binding site" evidence="9">
    <location>
        <position position="105"/>
    </location>
    <ligand>
        <name>[4Fe-4S] cluster</name>
        <dbReference type="ChEBI" id="CHEBI:49883"/>
    </ligand>
</feature>
<accession>A0ABX6TGY2</accession>
<evidence type="ECO:0000256" key="9">
    <source>
        <dbReference type="HAMAP-Rule" id="MF_00568"/>
    </source>
</evidence>
<feature type="binding site" evidence="9">
    <location>
        <position position="148"/>
    </location>
    <ligand>
        <name>iminosuccinate</name>
        <dbReference type="ChEBI" id="CHEBI:77875"/>
    </ligand>
</feature>
<dbReference type="EC" id="2.5.1.72" evidence="2 9"/>
<dbReference type="Pfam" id="PF02445">
    <property type="entry name" value="NadA"/>
    <property type="match status" value="1"/>
</dbReference>
<sequence>MNIDVLEEINKKGFAEEEIDPTLDLFAEIEKLKKKKNAIILAHYYQEPDIQDIADYIGDSLGLSQEAAKTDADVIVFAGVHFMAETAKILSPNKTVLLPDVKAGCSLADSCPPHLFRKFKEKYPDHLVITYVNCTAELKALSDIVCTSTNAVQIVESLPKDQKIIFGPDRNLGAYVAKKTGRDLVLWNGACMVHEIFSQEKITKLKERHPNAKFIAHPECEEVVLKMADYIGSTTGLLKYTITNPATEFIVATESGIIHQMEKANPTKTFIPAPPNNSCACNDCPYMKRNTLEKLYLCIKNGLPEVTVPEHIIEQARKPIQRMLDISAELGL</sequence>
<comment type="function">
    <text evidence="9">Catalyzes the condensation of iminoaspartate with dihydroxyacetone phosphate to form quinolinate.</text>
</comment>
<comment type="similarity">
    <text evidence="9">Belongs to the quinolinate synthase family. Type 2 subfamily.</text>
</comment>
<reference evidence="10 11" key="1">
    <citation type="submission" date="2020-09" db="EMBL/GenBank/DDBJ databases">
        <title>Pedobacter sp. SW-16 isolated from soil near Yeocheon.</title>
        <authorList>
            <person name="Im H.S."/>
            <person name="Joung Y."/>
            <person name="Lee S.-S."/>
        </authorList>
    </citation>
    <scope>NUCLEOTIDE SEQUENCE [LARGE SCALE GENOMIC DNA]</scope>
    <source>
        <strain evidence="10 11">SW-16</strain>
    </source>
</reference>
<evidence type="ECO:0000256" key="2">
    <source>
        <dbReference type="ARBA" id="ARBA00012669"/>
    </source>
</evidence>
<dbReference type="PANTHER" id="PTHR30573:SF0">
    <property type="entry name" value="QUINOLINATE SYNTHASE, CHLOROPLASTIC"/>
    <property type="match status" value="1"/>
</dbReference>
<keyword evidence="6 9" id="KW-0479">Metal-binding</keyword>
<keyword evidence="11" id="KW-1185">Reference proteome</keyword>
<comment type="subcellular location">
    <subcellularLocation>
        <location evidence="9">Cytoplasm</location>
    </subcellularLocation>
</comment>
<feature type="binding site" evidence="9">
    <location>
        <begin position="217"/>
        <end position="219"/>
    </location>
    <ligand>
        <name>iminosuccinate</name>
        <dbReference type="ChEBI" id="CHEBI:77875"/>
    </ligand>
</feature>
<dbReference type="HAMAP" id="MF_00568">
    <property type="entry name" value="NadA_type2"/>
    <property type="match status" value="1"/>
</dbReference>
<keyword evidence="4 9" id="KW-0662">Pyridine nucleotide biosynthesis</keyword>
<gene>
    <name evidence="9 10" type="primary">nadA</name>
    <name evidence="10" type="ORF">H9N25_20210</name>
</gene>
<dbReference type="Gene3D" id="3.40.50.10800">
    <property type="entry name" value="NadA-like"/>
    <property type="match status" value="3"/>
</dbReference>
<keyword evidence="9" id="KW-0963">Cytoplasm</keyword>
<evidence type="ECO:0000313" key="11">
    <source>
        <dbReference type="Proteomes" id="UP000516439"/>
    </source>
</evidence>
<keyword evidence="7 9" id="KW-0408">Iron</keyword>
<comment type="pathway">
    <text evidence="1 9">Cofactor biosynthesis; NAD(+) biosynthesis; quinolinate from iminoaspartate: step 1/1.</text>
</comment>
<feature type="binding site" evidence="9">
    <location>
        <position position="191"/>
    </location>
    <ligand>
        <name>[4Fe-4S] cluster</name>
        <dbReference type="ChEBI" id="CHEBI:49883"/>
    </ligand>
</feature>
<dbReference type="InterPro" id="IPR036094">
    <property type="entry name" value="NadA_sf"/>
</dbReference>
<evidence type="ECO:0000256" key="4">
    <source>
        <dbReference type="ARBA" id="ARBA00022642"/>
    </source>
</evidence>
<evidence type="ECO:0000256" key="8">
    <source>
        <dbReference type="ARBA" id="ARBA00023014"/>
    </source>
</evidence>
<dbReference type="NCBIfam" id="NF006879">
    <property type="entry name" value="PRK09375.1-4"/>
    <property type="match status" value="1"/>
</dbReference>
<dbReference type="InterPro" id="IPR023066">
    <property type="entry name" value="Quinolinate_synth_type2"/>
</dbReference>
<evidence type="ECO:0000256" key="5">
    <source>
        <dbReference type="ARBA" id="ARBA00022679"/>
    </source>
</evidence>
<keyword evidence="3 9" id="KW-0004">4Fe-4S</keyword>
<proteinExistence type="inferred from homology"/>
<comment type="cofactor">
    <cofactor evidence="9">
        <name>[4Fe-4S] cluster</name>
        <dbReference type="ChEBI" id="CHEBI:49883"/>
    </cofactor>
    <text evidence="9">Binds 1 [4Fe-4S] cluster per subunit.</text>
</comment>
<dbReference type="NCBIfam" id="TIGR00550">
    <property type="entry name" value="nadA"/>
    <property type="match status" value="1"/>
</dbReference>
<dbReference type="NCBIfam" id="NF006878">
    <property type="entry name" value="PRK09375.1-2"/>
    <property type="match status" value="1"/>
</dbReference>
<dbReference type="InterPro" id="IPR003473">
    <property type="entry name" value="NadA"/>
</dbReference>
<comment type="catalytic activity">
    <reaction evidence="9">
        <text>iminosuccinate + dihydroxyacetone phosphate = quinolinate + phosphate + 2 H2O + H(+)</text>
        <dbReference type="Rhea" id="RHEA:25888"/>
        <dbReference type="ChEBI" id="CHEBI:15377"/>
        <dbReference type="ChEBI" id="CHEBI:15378"/>
        <dbReference type="ChEBI" id="CHEBI:29959"/>
        <dbReference type="ChEBI" id="CHEBI:43474"/>
        <dbReference type="ChEBI" id="CHEBI:57642"/>
        <dbReference type="ChEBI" id="CHEBI:77875"/>
        <dbReference type="EC" id="2.5.1.72"/>
    </reaction>
</comment>
<name>A0ABX6TGY2_9SPHI</name>
<evidence type="ECO:0000256" key="7">
    <source>
        <dbReference type="ARBA" id="ARBA00023004"/>
    </source>
</evidence>
<feature type="binding site" evidence="9">
    <location>
        <begin position="131"/>
        <end position="133"/>
    </location>
    <ligand>
        <name>iminosuccinate</name>
        <dbReference type="ChEBI" id="CHEBI:77875"/>
    </ligand>
</feature>
<evidence type="ECO:0000256" key="3">
    <source>
        <dbReference type="ARBA" id="ARBA00022485"/>
    </source>
</evidence>
<dbReference type="SUPFAM" id="SSF142754">
    <property type="entry name" value="NadA-like"/>
    <property type="match status" value="1"/>
</dbReference>